<dbReference type="CDD" id="cd01650">
    <property type="entry name" value="RT_nLTR_like"/>
    <property type="match status" value="1"/>
</dbReference>
<dbReference type="Proteomes" id="UP000813463">
    <property type="component" value="Chromosome 6"/>
</dbReference>
<dbReference type="Pfam" id="PF00078">
    <property type="entry name" value="RVT_1"/>
    <property type="match status" value="1"/>
</dbReference>
<dbReference type="InterPro" id="IPR000477">
    <property type="entry name" value="RT_dom"/>
</dbReference>
<evidence type="ECO:0000259" key="1">
    <source>
        <dbReference type="Pfam" id="PF00078"/>
    </source>
</evidence>
<evidence type="ECO:0008006" key="5">
    <source>
        <dbReference type="Google" id="ProtNLM"/>
    </source>
</evidence>
<keyword evidence="3" id="KW-1185">Reference proteome</keyword>
<dbReference type="RefSeq" id="XP_056688147.1">
    <property type="nucleotide sequence ID" value="XM_056832169.1"/>
</dbReference>
<name>A0ABM3QXQ5_SPIOL</name>
<sequence length="945" mass="108802">MLGDSIQPRSRVKCVDSFSSMELDCNSSFHTGGRIIVAWNPGSFTVSILSVTAQHIHCHVTPMSGMPAFFCTFLYAFNDSKQIESLWSDLRILNTQEAWILCGDFNCVMNTEERICSAVRQSEIVDINACMHCCGMEDIKSSGHFFTWNNKQEGANRVFSKLDRVLANPIWFDSYSAAEVCFLSEGSFDHSPGFLTVYPKNNGGKKPFKYFTMWKSAPKFSEIVKTQWDRPISGSKMFVVVSKLKRVKLALKELNKTGFSDVHAADLKAYHDLLAAQEAMHLHPSDHSLANEELDAIKTYKDKHQIYLDFLRQKAKVEWIKHGDENTALFHQSPLVIDAHSFILNAPYTREEVKNALWSIPGVKAPGPDGFGSFFYRDAWHIVGDDVIAAVLCGRLRQILPDLIQENQGGFVHGRYIVHNIMVIQDLVKQYGRKSVKPSCLMKIDLQKIVMECFTTPMFSFMVNGSMQGFFKSKRGLRQGDPMSPLLFVICMEYLSRILQKMSTLPQFQFHPRCRDIKLTHLCFADDLILCRKGDFPSIYLLLQAFKLFSIASRLSTNIKKSSVYCHGMPESDVARVIAASGFTRSTLPFRYLGVPICSKKITVAQCEMLVDKMTARIKVWSSRNLSYTARMQLINVVLLSIHMYWSQIYVLPKSVLKEITKICRSFLWSGQAYSFKPSYIAWEQTCCDKNQGGLGFRNVEVKDGDWWDFVPTSSSSWYWKKICDTKEQIKQVFTATELCNMPKYSVKMVYNKLIASKPMVPKHRFISWLEIQHRLQTTAKMARIRVSSTSDCLLCGQAPEDHEHLFFKCPYSSRCLTDLKSWLGIQSSLNTLQRGFRQLSNYNSSKHYYKSWNKERIMDNSQVYTPRNAPYSNEEIDVVREQWTKFLQENNYYWHGLRVVYFNKAPTYSQTTIDAVRERWISYVTEYHQPNNDENEDDDNDDLV</sequence>
<evidence type="ECO:0000313" key="3">
    <source>
        <dbReference type="Proteomes" id="UP000813463"/>
    </source>
</evidence>
<dbReference type="SUPFAM" id="SSF56219">
    <property type="entry name" value="DNase I-like"/>
    <property type="match status" value="1"/>
</dbReference>
<gene>
    <name evidence="4" type="primary">LOC110800927</name>
</gene>
<dbReference type="Gene3D" id="3.60.10.10">
    <property type="entry name" value="Endonuclease/exonuclease/phosphatase"/>
    <property type="match status" value="1"/>
</dbReference>
<protein>
    <recommendedName>
        <fullName evidence="5">Reverse transcriptase domain-containing protein</fullName>
    </recommendedName>
</protein>
<organism evidence="3 4">
    <name type="scientific">Spinacia oleracea</name>
    <name type="common">Spinach</name>
    <dbReference type="NCBI Taxonomy" id="3562"/>
    <lineage>
        <taxon>Eukaryota</taxon>
        <taxon>Viridiplantae</taxon>
        <taxon>Streptophyta</taxon>
        <taxon>Embryophyta</taxon>
        <taxon>Tracheophyta</taxon>
        <taxon>Spermatophyta</taxon>
        <taxon>Magnoliopsida</taxon>
        <taxon>eudicotyledons</taxon>
        <taxon>Gunneridae</taxon>
        <taxon>Pentapetalae</taxon>
        <taxon>Caryophyllales</taxon>
        <taxon>Chenopodiaceae</taxon>
        <taxon>Chenopodioideae</taxon>
        <taxon>Anserineae</taxon>
        <taxon>Spinacia</taxon>
    </lineage>
</organism>
<reference evidence="3" key="1">
    <citation type="journal article" date="2021" name="Nat. Commun.">
        <title>Genomic analyses provide insights into spinach domestication and the genetic basis of agronomic traits.</title>
        <authorList>
            <person name="Cai X."/>
            <person name="Sun X."/>
            <person name="Xu C."/>
            <person name="Sun H."/>
            <person name="Wang X."/>
            <person name="Ge C."/>
            <person name="Zhang Z."/>
            <person name="Wang Q."/>
            <person name="Fei Z."/>
            <person name="Jiao C."/>
            <person name="Wang Q."/>
        </authorList>
    </citation>
    <scope>NUCLEOTIDE SEQUENCE [LARGE SCALE GENOMIC DNA]</scope>
    <source>
        <strain evidence="3">cv. Varoflay</strain>
    </source>
</reference>
<dbReference type="SUPFAM" id="SSF56672">
    <property type="entry name" value="DNA/RNA polymerases"/>
    <property type="match status" value="1"/>
</dbReference>
<evidence type="ECO:0000259" key="2">
    <source>
        <dbReference type="Pfam" id="PF13966"/>
    </source>
</evidence>
<dbReference type="InterPro" id="IPR036691">
    <property type="entry name" value="Endo/exonu/phosph_ase_sf"/>
</dbReference>
<accession>A0ABM3QXQ5</accession>
<feature type="domain" description="Reverse transcriptase zinc-binding" evidence="2">
    <location>
        <begin position="750"/>
        <end position="815"/>
    </location>
</feature>
<dbReference type="Pfam" id="PF13966">
    <property type="entry name" value="zf-RVT"/>
    <property type="match status" value="1"/>
</dbReference>
<evidence type="ECO:0000313" key="4">
    <source>
        <dbReference type="RefSeq" id="XP_056688147.1"/>
    </source>
</evidence>
<dbReference type="InterPro" id="IPR026960">
    <property type="entry name" value="RVT-Znf"/>
</dbReference>
<dbReference type="PANTHER" id="PTHR33116:SF84">
    <property type="entry name" value="RNA-DIRECTED DNA POLYMERASE"/>
    <property type="match status" value="1"/>
</dbReference>
<reference evidence="4" key="2">
    <citation type="submission" date="2025-08" db="UniProtKB">
        <authorList>
            <consortium name="RefSeq"/>
        </authorList>
    </citation>
    <scope>IDENTIFICATION</scope>
    <source>
        <tissue evidence="4">Leaf</tissue>
    </source>
</reference>
<proteinExistence type="predicted"/>
<dbReference type="GeneID" id="110800927"/>
<dbReference type="InterPro" id="IPR043502">
    <property type="entry name" value="DNA/RNA_pol_sf"/>
</dbReference>
<feature type="domain" description="Reverse transcriptase" evidence="1">
    <location>
        <begin position="388"/>
        <end position="597"/>
    </location>
</feature>
<dbReference type="PANTHER" id="PTHR33116">
    <property type="entry name" value="REVERSE TRANSCRIPTASE ZINC-BINDING DOMAIN-CONTAINING PROTEIN-RELATED-RELATED"/>
    <property type="match status" value="1"/>
</dbReference>